<dbReference type="KEGG" id="vg:77927938"/>
<gene>
    <name evidence="2" type="primary">102</name>
    <name evidence="2" type="ORF">SEA_WAKANDA_102</name>
</gene>
<name>A0A6G8R1K3_9CAUD</name>
<accession>A0A6G8R1K3</accession>
<protein>
    <submittedName>
        <fullName evidence="2">Uncharacterized protein</fullName>
    </submittedName>
</protein>
<dbReference type="Proteomes" id="UP000501266">
    <property type="component" value="Segment"/>
</dbReference>
<keyword evidence="1" id="KW-0472">Membrane</keyword>
<dbReference type="RefSeq" id="YP_010652176.1">
    <property type="nucleotide sequence ID" value="NC_070785.1"/>
</dbReference>
<feature type="transmembrane region" description="Helical" evidence="1">
    <location>
        <begin position="20"/>
        <end position="40"/>
    </location>
</feature>
<evidence type="ECO:0000313" key="2">
    <source>
        <dbReference type="EMBL" id="QIN94085.1"/>
    </source>
</evidence>
<reference evidence="2 3" key="1">
    <citation type="submission" date="2020-02" db="EMBL/GenBank/DDBJ databases">
        <authorList>
            <person name="Bullock J.N."/>
            <person name="Barnes M.L."/>
            <person name="Kankolongo K.M."/>
            <person name="Dejene B.A."/>
            <person name="Lindsay P.E."/>
            <person name="Bhuiyan S."/>
            <person name="Nayek S."/>
            <person name="Hughes L.E."/>
            <person name="Garlena R.A."/>
            <person name="Russell D.A."/>
            <person name="Pope W.H."/>
            <person name="Jacobs-Sera D."/>
            <person name="Hatfull G.F."/>
        </authorList>
    </citation>
    <scope>NUCLEOTIDE SEQUENCE [LARGE SCALE GENOMIC DNA]</scope>
</reference>
<dbReference type="GeneID" id="77927938"/>
<keyword evidence="1" id="KW-0812">Transmembrane</keyword>
<keyword evidence="1" id="KW-1133">Transmembrane helix</keyword>
<evidence type="ECO:0000256" key="1">
    <source>
        <dbReference type="SAM" id="Phobius"/>
    </source>
</evidence>
<organism evidence="2 3">
    <name type="scientific">Streptomyces phage Wakanda</name>
    <dbReference type="NCBI Taxonomy" id="2713267"/>
    <lineage>
        <taxon>Viruses</taxon>
        <taxon>Duplodnaviria</taxon>
        <taxon>Heunggongvirae</taxon>
        <taxon>Uroviricota</taxon>
        <taxon>Caudoviricetes</taxon>
        <taxon>Stanwilliamsviridae</taxon>
        <taxon>Loccivirinae</taxon>
        <taxon>Wakandavirus</taxon>
        <taxon>Wakandavirus wakanda</taxon>
    </lineage>
</organism>
<proteinExistence type="predicted"/>
<sequence>MGEVFHHYVELLSDPAHLMVELTFILVIDGLFLGLVWPLVKKSINKRVEAEHAVLDREHGIKH</sequence>
<keyword evidence="3" id="KW-1185">Reference proteome</keyword>
<evidence type="ECO:0000313" key="3">
    <source>
        <dbReference type="Proteomes" id="UP000501266"/>
    </source>
</evidence>
<dbReference type="EMBL" id="MT024865">
    <property type="protein sequence ID" value="QIN94085.1"/>
    <property type="molecule type" value="Genomic_DNA"/>
</dbReference>